<dbReference type="EMBL" id="LR796850">
    <property type="protein sequence ID" value="CAB4170012.1"/>
    <property type="molecule type" value="Genomic_DNA"/>
</dbReference>
<evidence type="ECO:0000313" key="3">
    <source>
        <dbReference type="EMBL" id="CAB4183448.1"/>
    </source>
</evidence>
<name>A0A6J5PFU8_9CAUD</name>
<accession>A0A6J5PFU8</accession>
<proteinExistence type="predicted"/>
<evidence type="ECO:0000313" key="7">
    <source>
        <dbReference type="EMBL" id="CAB5227192.1"/>
    </source>
</evidence>
<evidence type="ECO:0000313" key="4">
    <source>
        <dbReference type="EMBL" id="CAB4197676.1"/>
    </source>
</evidence>
<evidence type="ECO:0000313" key="1">
    <source>
        <dbReference type="EMBL" id="CAB4170012.1"/>
    </source>
</evidence>
<sequence>MFGNHSFSEYPFSATALGQGTSPIHVRSFDEFLLFIDGLDSDVIYVKSLDESIDTNDFYFINTSLTKTIDEFIDYFDESILNKKLTLSIDEQLNVLDEGLPSAIRVQFFSDAILTADAFSLYNVRNSFIEEGILFNDQLFQYIKLNRLSQDELFIIDAANKTATFNFNLLDSLIIDEDFEALFISYASSLYDVRIRISAADGFSLGNDTFIRANVEMPILLSNDKELFLSYSQDLNIGGH</sequence>
<dbReference type="EMBL" id="LR797385">
    <property type="protein sequence ID" value="CAB4212994.1"/>
    <property type="molecule type" value="Genomic_DNA"/>
</dbReference>
<dbReference type="EMBL" id="LR796936">
    <property type="protein sequence ID" value="CAB4176703.1"/>
    <property type="molecule type" value="Genomic_DNA"/>
</dbReference>
<dbReference type="EMBL" id="LR798371">
    <property type="protein sequence ID" value="CAB5227192.1"/>
    <property type="molecule type" value="Genomic_DNA"/>
</dbReference>
<evidence type="ECO:0000313" key="6">
    <source>
        <dbReference type="EMBL" id="CAB4217584.1"/>
    </source>
</evidence>
<evidence type="ECO:0000313" key="5">
    <source>
        <dbReference type="EMBL" id="CAB4212994.1"/>
    </source>
</evidence>
<organism evidence="1">
    <name type="scientific">uncultured Caudovirales phage</name>
    <dbReference type="NCBI Taxonomy" id="2100421"/>
    <lineage>
        <taxon>Viruses</taxon>
        <taxon>Duplodnaviria</taxon>
        <taxon>Heunggongvirae</taxon>
        <taxon>Uroviricota</taxon>
        <taxon>Caudoviricetes</taxon>
        <taxon>Peduoviridae</taxon>
        <taxon>Maltschvirus</taxon>
        <taxon>Maltschvirus maltsch</taxon>
    </lineage>
</organism>
<reference evidence="1" key="1">
    <citation type="submission" date="2020-05" db="EMBL/GenBank/DDBJ databases">
        <authorList>
            <person name="Chiriac C."/>
            <person name="Salcher M."/>
            <person name="Ghai R."/>
            <person name="Kavagutti S V."/>
        </authorList>
    </citation>
    <scope>NUCLEOTIDE SEQUENCE</scope>
</reference>
<evidence type="ECO:0000313" key="2">
    <source>
        <dbReference type="EMBL" id="CAB4176703.1"/>
    </source>
</evidence>
<dbReference type="EMBL" id="LR797035">
    <property type="protein sequence ID" value="CAB4183448.1"/>
    <property type="molecule type" value="Genomic_DNA"/>
</dbReference>
<dbReference type="EMBL" id="LR797256">
    <property type="protein sequence ID" value="CAB4197676.1"/>
    <property type="molecule type" value="Genomic_DNA"/>
</dbReference>
<dbReference type="EMBL" id="LR797447">
    <property type="protein sequence ID" value="CAB4217584.1"/>
    <property type="molecule type" value="Genomic_DNA"/>
</dbReference>
<gene>
    <name evidence="3" type="ORF">UFOVP1082_50</name>
    <name evidence="4" type="ORF">UFOVP1322_35</name>
    <name evidence="5" type="ORF">UFOVP1434_57</name>
    <name evidence="7" type="ORF">UFOVP1529_25</name>
    <name evidence="6" type="ORF">UFOVP1593_50</name>
    <name evidence="1" type="ORF">UFOVP906_28</name>
    <name evidence="2" type="ORF">UFOVP992_54</name>
</gene>
<protein>
    <submittedName>
        <fullName evidence="1">Uncharacterized protein</fullName>
    </submittedName>
</protein>